<feature type="region of interest" description="Disordered" evidence="1">
    <location>
        <begin position="25"/>
        <end position="44"/>
    </location>
</feature>
<dbReference type="AlphaFoldDB" id="A0A518DFR2"/>
<evidence type="ECO:0000259" key="2">
    <source>
        <dbReference type="Pfam" id="PF13360"/>
    </source>
</evidence>
<dbReference type="PANTHER" id="PTHR34512">
    <property type="entry name" value="CELL SURFACE PROTEIN"/>
    <property type="match status" value="1"/>
</dbReference>
<evidence type="ECO:0000313" key="3">
    <source>
        <dbReference type="EMBL" id="QDU90272.1"/>
    </source>
</evidence>
<evidence type="ECO:0000256" key="1">
    <source>
        <dbReference type="SAM" id="MobiDB-lite"/>
    </source>
</evidence>
<dbReference type="SMART" id="SM00564">
    <property type="entry name" value="PQQ"/>
    <property type="match status" value="3"/>
</dbReference>
<dbReference type="OrthoDB" id="244732at2"/>
<dbReference type="RefSeq" id="WP_145288426.1">
    <property type="nucleotide sequence ID" value="NZ_CP036291.1"/>
</dbReference>
<evidence type="ECO:0000313" key="4">
    <source>
        <dbReference type="Proteomes" id="UP000317429"/>
    </source>
</evidence>
<gene>
    <name evidence="3" type="ORF">Pla175_36750</name>
</gene>
<dbReference type="EMBL" id="CP036291">
    <property type="protein sequence ID" value="QDU90272.1"/>
    <property type="molecule type" value="Genomic_DNA"/>
</dbReference>
<organism evidence="3 4">
    <name type="scientific">Pirellulimonas nuda</name>
    <dbReference type="NCBI Taxonomy" id="2528009"/>
    <lineage>
        <taxon>Bacteria</taxon>
        <taxon>Pseudomonadati</taxon>
        <taxon>Planctomycetota</taxon>
        <taxon>Planctomycetia</taxon>
        <taxon>Pirellulales</taxon>
        <taxon>Lacipirellulaceae</taxon>
        <taxon>Pirellulimonas</taxon>
    </lineage>
</organism>
<dbReference type="InterPro" id="IPR011047">
    <property type="entry name" value="Quinoprotein_ADH-like_sf"/>
</dbReference>
<dbReference type="KEGG" id="pnd:Pla175_36750"/>
<accession>A0A518DFR2</accession>
<feature type="domain" description="Pyrrolo-quinoline quinone repeat" evidence="2">
    <location>
        <begin position="92"/>
        <end position="338"/>
    </location>
</feature>
<dbReference type="InterPro" id="IPR018391">
    <property type="entry name" value="PQQ_b-propeller_rpt"/>
</dbReference>
<reference evidence="3 4" key="1">
    <citation type="submission" date="2019-02" db="EMBL/GenBank/DDBJ databases">
        <title>Deep-cultivation of Planctomycetes and their phenomic and genomic characterization uncovers novel biology.</title>
        <authorList>
            <person name="Wiegand S."/>
            <person name="Jogler M."/>
            <person name="Boedeker C."/>
            <person name="Pinto D."/>
            <person name="Vollmers J."/>
            <person name="Rivas-Marin E."/>
            <person name="Kohn T."/>
            <person name="Peeters S.H."/>
            <person name="Heuer A."/>
            <person name="Rast P."/>
            <person name="Oberbeckmann S."/>
            <person name="Bunk B."/>
            <person name="Jeske O."/>
            <person name="Meyerdierks A."/>
            <person name="Storesund J.E."/>
            <person name="Kallscheuer N."/>
            <person name="Luecker S."/>
            <person name="Lage O.M."/>
            <person name="Pohl T."/>
            <person name="Merkel B.J."/>
            <person name="Hornburger P."/>
            <person name="Mueller R.-W."/>
            <person name="Bruemmer F."/>
            <person name="Labrenz M."/>
            <person name="Spormann A.M."/>
            <person name="Op den Camp H."/>
            <person name="Overmann J."/>
            <person name="Amann R."/>
            <person name="Jetten M.S.M."/>
            <person name="Mascher T."/>
            <person name="Medema M.H."/>
            <person name="Devos D.P."/>
            <person name="Kaster A.-K."/>
            <person name="Ovreas L."/>
            <person name="Rohde M."/>
            <person name="Galperin M.Y."/>
            <person name="Jogler C."/>
        </authorList>
    </citation>
    <scope>NUCLEOTIDE SEQUENCE [LARGE SCALE GENOMIC DNA]</scope>
    <source>
        <strain evidence="3 4">Pla175</strain>
    </source>
</reference>
<dbReference type="Proteomes" id="UP000317429">
    <property type="component" value="Chromosome"/>
</dbReference>
<proteinExistence type="predicted"/>
<protein>
    <submittedName>
        <fullName evidence="3">Outer membrane biogenesis protein BamB</fullName>
    </submittedName>
</protein>
<dbReference type="Pfam" id="PF13360">
    <property type="entry name" value="PQQ_2"/>
    <property type="match status" value="1"/>
</dbReference>
<dbReference type="InterPro" id="IPR015943">
    <property type="entry name" value="WD40/YVTN_repeat-like_dom_sf"/>
</dbReference>
<keyword evidence="4" id="KW-1185">Reference proteome</keyword>
<sequence>MTPRRSTLTAVLLVLIASTSRGENWPHWRGDGGNGVSTTAAPPTEWSDTKNVKWKAEIPGRGSGSPIVWEDRVFVVTSVPAQGGGGGALDFIVMCLSRDDGKILWQRTATTGTPHEGTHVTNNFASASPTTDGQHVYAHFGSQGLYCFTMDGQPVWGRDFGDMATRNEFGEGSSPTLAGDTIIVPWDHEGQSYLYALNKQDGEIRWQVERDEPTNWSTPLVVEHDGRKQVVMNGENYARAYDLDTGEELWRCGGQTQRPAASAVAMGDKVFVTSGFRGSFLGAFELGGRGDIQGTPSVLWTKGRDTPDVASPLLSGGRLYYYKAKTGILTCLDAANGEPHYASQRTRLQTTYASPVAAGGHVYLSDRDGVTVVIKDADEFQVVATNNIGEAIDATPAPVDKQLFIRGERNLFCIEE</sequence>
<dbReference type="InterPro" id="IPR002372">
    <property type="entry name" value="PQQ_rpt_dom"/>
</dbReference>
<dbReference type="Gene3D" id="2.130.10.10">
    <property type="entry name" value="YVTN repeat-like/Quinoprotein amine dehydrogenase"/>
    <property type="match status" value="2"/>
</dbReference>
<name>A0A518DFR2_9BACT</name>
<dbReference type="SUPFAM" id="SSF50998">
    <property type="entry name" value="Quinoprotein alcohol dehydrogenase-like"/>
    <property type="match status" value="1"/>
</dbReference>
<dbReference type="PANTHER" id="PTHR34512:SF30">
    <property type="entry name" value="OUTER MEMBRANE PROTEIN ASSEMBLY FACTOR BAMB"/>
    <property type="match status" value="1"/>
</dbReference>